<protein>
    <submittedName>
        <fullName evidence="1">Defensin beta 133</fullName>
    </submittedName>
</protein>
<name>A0A8C7AD58_NEOVI</name>
<dbReference type="Proteomes" id="UP000694425">
    <property type="component" value="Unplaced"/>
</dbReference>
<organism evidence="1 2">
    <name type="scientific">Neovison vison</name>
    <name type="common">American mink</name>
    <name type="synonym">Mustela vison</name>
    <dbReference type="NCBI Taxonomy" id="452646"/>
    <lineage>
        <taxon>Eukaryota</taxon>
        <taxon>Metazoa</taxon>
        <taxon>Chordata</taxon>
        <taxon>Craniata</taxon>
        <taxon>Vertebrata</taxon>
        <taxon>Euteleostomi</taxon>
        <taxon>Mammalia</taxon>
        <taxon>Eutheria</taxon>
        <taxon>Laurasiatheria</taxon>
        <taxon>Carnivora</taxon>
        <taxon>Caniformia</taxon>
        <taxon>Musteloidea</taxon>
        <taxon>Mustelidae</taxon>
        <taxon>Mustelinae</taxon>
        <taxon>Neogale</taxon>
    </lineage>
</organism>
<accession>A0A8C7AD58</accession>
<reference evidence="1" key="2">
    <citation type="submission" date="2025-09" db="UniProtKB">
        <authorList>
            <consortium name="Ensembl"/>
        </authorList>
    </citation>
    <scope>IDENTIFICATION</scope>
</reference>
<dbReference type="AlphaFoldDB" id="A0A8C7AD58"/>
<sequence length="60" mass="7049">TKIPVLFPSSLSLSGLTDTRVKYARKDTYSCFFKRCKRHECHDFEKTVDFSTKVNAKWCK</sequence>
<proteinExistence type="predicted"/>
<dbReference type="GeneTree" id="ENSGT01040000243268"/>
<evidence type="ECO:0000313" key="2">
    <source>
        <dbReference type="Proteomes" id="UP000694425"/>
    </source>
</evidence>
<keyword evidence="2" id="KW-1185">Reference proteome</keyword>
<dbReference type="Ensembl" id="ENSNVIT00000006481.1">
    <property type="protein sequence ID" value="ENSNVIP00000005512.1"/>
    <property type="gene ID" value="ENSNVIG00000004434.1"/>
</dbReference>
<reference evidence="1" key="1">
    <citation type="submission" date="2025-08" db="UniProtKB">
        <authorList>
            <consortium name="Ensembl"/>
        </authorList>
    </citation>
    <scope>IDENTIFICATION</scope>
</reference>
<evidence type="ECO:0000313" key="1">
    <source>
        <dbReference type="Ensembl" id="ENSNVIP00000005512.1"/>
    </source>
</evidence>